<dbReference type="RefSeq" id="XP_033585607.1">
    <property type="nucleotide sequence ID" value="XM_033737744.1"/>
</dbReference>
<dbReference type="EMBL" id="MU001642">
    <property type="protein sequence ID" value="KAF2479037.1"/>
    <property type="molecule type" value="Genomic_DNA"/>
</dbReference>
<evidence type="ECO:0000313" key="3">
    <source>
        <dbReference type="Proteomes" id="UP000799767"/>
    </source>
</evidence>
<dbReference type="OrthoDB" id="3648559at2759"/>
<reference evidence="2" key="1">
    <citation type="journal article" date="2020" name="Stud. Mycol.">
        <title>101 Dothideomycetes genomes: a test case for predicting lifestyles and emergence of pathogens.</title>
        <authorList>
            <person name="Haridas S."/>
            <person name="Albert R."/>
            <person name="Binder M."/>
            <person name="Bloem J."/>
            <person name="Labutti K."/>
            <person name="Salamov A."/>
            <person name="Andreopoulos B."/>
            <person name="Baker S."/>
            <person name="Barry K."/>
            <person name="Bills G."/>
            <person name="Bluhm B."/>
            <person name="Cannon C."/>
            <person name="Castanera R."/>
            <person name="Culley D."/>
            <person name="Daum C."/>
            <person name="Ezra D."/>
            <person name="Gonzalez J."/>
            <person name="Henrissat B."/>
            <person name="Kuo A."/>
            <person name="Liang C."/>
            <person name="Lipzen A."/>
            <person name="Lutzoni F."/>
            <person name="Magnuson J."/>
            <person name="Mondo S."/>
            <person name="Nolan M."/>
            <person name="Ohm R."/>
            <person name="Pangilinan J."/>
            <person name="Park H.-J."/>
            <person name="Ramirez L."/>
            <person name="Alfaro M."/>
            <person name="Sun H."/>
            <person name="Tritt A."/>
            <person name="Yoshinaga Y."/>
            <person name="Zwiers L.-H."/>
            <person name="Turgeon B."/>
            <person name="Goodwin S."/>
            <person name="Spatafora J."/>
            <person name="Crous P."/>
            <person name="Grigoriev I."/>
        </authorList>
    </citation>
    <scope>NUCLEOTIDE SEQUENCE</scope>
    <source>
        <strain evidence="2">CBS 113389</strain>
    </source>
</reference>
<protein>
    <submittedName>
        <fullName evidence="2">Uncharacterized protein</fullName>
    </submittedName>
</protein>
<gene>
    <name evidence="2" type="ORF">BDY17DRAFT_327838</name>
</gene>
<dbReference type="Proteomes" id="UP000799767">
    <property type="component" value="Unassembled WGS sequence"/>
</dbReference>
<evidence type="ECO:0000256" key="1">
    <source>
        <dbReference type="SAM" id="MobiDB-lite"/>
    </source>
</evidence>
<feature type="compositionally biased region" description="Basic and acidic residues" evidence="1">
    <location>
        <begin position="98"/>
        <end position="108"/>
    </location>
</feature>
<dbReference type="GeneID" id="54478746"/>
<accession>A0A6A6PIE7</accession>
<evidence type="ECO:0000313" key="2">
    <source>
        <dbReference type="EMBL" id="KAF2479037.1"/>
    </source>
</evidence>
<organism evidence="2 3">
    <name type="scientific">Neohortaea acidophila</name>
    <dbReference type="NCBI Taxonomy" id="245834"/>
    <lineage>
        <taxon>Eukaryota</taxon>
        <taxon>Fungi</taxon>
        <taxon>Dikarya</taxon>
        <taxon>Ascomycota</taxon>
        <taxon>Pezizomycotina</taxon>
        <taxon>Dothideomycetes</taxon>
        <taxon>Dothideomycetidae</taxon>
        <taxon>Mycosphaerellales</taxon>
        <taxon>Teratosphaeriaceae</taxon>
        <taxon>Neohortaea</taxon>
    </lineage>
</organism>
<dbReference type="AlphaFoldDB" id="A0A6A6PIE7"/>
<sequence length="118" mass="13072">MRDEFLQLSRTGGASKTNETDSGSSQRLTRVGGQQTNESNNNKPSSNSNRSKYGLDKGASLTLARKGMRLKSKGLVVDLSHQEVSERRQVGDAESIMDESRNGGREPWWRNVTMEEGL</sequence>
<name>A0A6A6PIE7_9PEZI</name>
<feature type="compositionally biased region" description="Low complexity" evidence="1">
    <location>
        <begin position="37"/>
        <end position="51"/>
    </location>
</feature>
<keyword evidence="3" id="KW-1185">Reference proteome</keyword>
<feature type="compositionally biased region" description="Polar residues" evidence="1">
    <location>
        <begin position="8"/>
        <end position="36"/>
    </location>
</feature>
<feature type="region of interest" description="Disordered" evidence="1">
    <location>
        <begin position="88"/>
        <end position="118"/>
    </location>
</feature>
<proteinExistence type="predicted"/>
<feature type="region of interest" description="Disordered" evidence="1">
    <location>
        <begin position="1"/>
        <end position="56"/>
    </location>
</feature>